<keyword evidence="1" id="KW-1133">Transmembrane helix</keyword>
<accession>F4PZW0</accession>
<dbReference type="RefSeq" id="XP_004357336.1">
    <property type="nucleotide sequence ID" value="XM_004357280.1"/>
</dbReference>
<name>F4PZW0_CACFS</name>
<dbReference type="AlphaFoldDB" id="F4PZW0"/>
<evidence type="ECO:0000256" key="1">
    <source>
        <dbReference type="SAM" id="Phobius"/>
    </source>
</evidence>
<dbReference type="GeneID" id="14870989"/>
<organism evidence="2 3">
    <name type="scientific">Cavenderia fasciculata</name>
    <name type="common">Slime mold</name>
    <name type="synonym">Dictyostelium fasciculatum</name>
    <dbReference type="NCBI Taxonomy" id="261658"/>
    <lineage>
        <taxon>Eukaryota</taxon>
        <taxon>Amoebozoa</taxon>
        <taxon>Evosea</taxon>
        <taxon>Eumycetozoa</taxon>
        <taxon>Dictyostelia</taxon>
        <taxon>Acytosteliales</taxon>
        <taxon>Cavenderiaceae</taxon>
        <taxon>Cavenderia</taxon>
    </lineage>
</organism>
<gene>
    <name evidence="2" type="ORF">DFA_02613</name>
</gene>
<evidence type="ECO:0000313" key="2">
    <source>
        <dbReference type="EMBL" id="EGG18874.1"/>
    </source>
</evidence>
<sequence length="77" mass="8797">MKRGVISFQGYQRQTIANNKPPFFVLLLSFIVLLLVQLPTYNAQNIVSSTYHIKSISDITNTYSIQVALFDILFDEV</sequence>
<keyword evidence="3" id="KW-1185">Reference proteome</keyword>
<evidence type="ECO:0000313" key="3">
    <source>
        <dbReference type="Proteomes" id="UP000007797"/>
    </source>
</evidence>
<dbReference type="EMBL" id="GL883017">
    <property type="protein sequence ID" value="EGG18874.1"/>
    <property type="molecule type" value="Genomic_DNA"/>
</dbReference>
<proteinExistence type="predicted"/>
<dbReference type="KEGG" id="dfa:DFA_02613"/>
<reference evidence="3" key="1">
    <citation type="journal article" date="2011" name="Genome Res.">
        <title>Phylogeny-wide analysis of social amoeba genomes highlights ancient origins for complex intercellular communication.</title>
        <authorList>
            <person name="Heidel A.J."/>
            <person name="Lawal H.M."/>
            <person name="Felder M."/>
            <person name="Schilde C."/>
            <person name="Helps N.R."/>
            <person name="Tunggal B."/>
            <person name="Rivero F."/>
            <person name="John U."/>
            <person name="Schleicher M."/>
            <person name="Eichinger L."/>
            <person name="Platzer M."/>
            <person name="Noegel A.A."/>
            <person name="Schaap P."/>
            <person name="Gloeckner G."/>
        </authorList>
    </citation>
    <scope>NUCLEOTIDE SEQUENCE [LARGE SCALE GENOMIC DNA]</scope>
    <source>
        <strain evidence="3">SH3</strain>
    </source>
</reference>
<protein>
    <submittedName>
        <fullName evidence="2">Uncharacterized protein</fullName>
    </submittedName>
</protein>
<dbReference type="Proteomes" id="UP000007797">
    <property type="component" value="Unassembled WGS sequence"/>
</dbReference>
<keyword evidence="1" id="KW-0472">Membrane</keyword>
<keyword evidence="1" id="KW-0812">Transmembrane</keyword>
<feature type="transmembrane region" description="Helical" evidence="1">
    <location>
        <begin position="21"/>
        <end position="41"/>
    </location>
</feature>